<feature type="non-terminal residue" evidence="12">
    <location>
        <position position="1"/>
    </location>
</feature>
<dbReference type="EMBL" id="JABFXE010000130">
    <property type="protein sequence ID" value="NUQ87412.1"/>
    <property type="molecule type" value="Genomic_DNA"/>
</dbReference>
<proteinExistence type="predicted"/>
<dbReference type="AlphaFoldDB" id="A0A850C9F8"/>
<feature type="domain" description="Signal transduction histidine kinase subgroup 3 dimerisation and phosphoacceptor" evidence="11">
    <location>
        <begin position="61"/>
        <end position="124"/>
    </location>
</feature>
<dbReference type="InterPro" id="IPR050482">
    <property type="entry name" value="Sensor_HK_TwoCompSys"/>
</dbReference>
<evidence type="ECO:0000259" key="11">
    <source>
        <dbReference type="Pfam" id="PF07730"/>
    </source>
</evidence>
<evidence type="ECO:0000256" key="7">
    <source>
        <dbReference type="ARBA" id="ARBA00022840"/>
    </source>
</evidence>
<reference evidence="12 13" key="1">
    <citation type="submission" date="2020-05" db="EMBL/GenBank/DDBJ databases">
        <title>DNA-SIP metagenomic assembled genomes.</title>
        <authorList>
            <person name="Yu J."/>
        </authorList>
    </citation>
    <scope>NUCLEOTIDE SEQUENCE [LARGE SCALE GENOMIC DNA]</scope>
    <source>
        <strain evidence="12">Bin5.27</strain>
    </source>
</reference>
<evidence type="ECO:0000256" key="2">
    <source>
        <dbReference type="ARBA" id="ARBA00012438"/>
    </source>
</evidence>
<evidence type="ECO:0000256" key="5">
    <source>
        <dbReference type="ARBA" id="ARBA00022741"/>
    </source>
</evidence>
<keyword evidence="6 12" id="KW-0418">Kinase</keyword>
<dbReference type="PANTHER" id="PTHR24421:SF10">
    <property type="entry name" value="NITRATE_NITRITE SENSOR PROTEIN NARQ"/>
    <property type="match status" value="1"/>
</dbReference>
<dbReference type="GO" id="GO:0005524">
    <property type="term" value="F:ATP binding"/>
    <property type="evidence" value="ECO:0007669"/>
    <property type="project" value="UniProtKB-KW"/>
</dbReference>
<organism evidence="12 13">
    <name type="scientific">Glycomyces artemisiae</name>
    <dbReference type="NCBI Taxonomy" id="1076443"/>
    <lineage>
        <taxon>Bacteria</taxon>
        <taxon>Bacillati</taxon>
        <taxon>Actinomycetota</taxon>
        <taxon>Actinomycetes</taxon>
        <taxon>Glycomycetales</taxon>
        <taxon>Glycomycetaceae</taxon>
        <taxon>Glycomyces</taxon>
    </lineage>
</organism>
<evidence type="ECO:0000313" key="12">
    <source>
        <dbReference type="EMBL" id="NUQ87412.1"/>
    </source>
</evidence>
<dbReference type="SUPFAM" id="SSF55874">
    <property type="entry name" value="ATPase domain of HSP90 chaperone/DNA topoisomerase II/histidine kinase"/>
    <property type="match status" value="1"/>
</dbReference>
<evidence type="ECO:0000256" key="4">
    <source>
        <dbReference type="ARBA" id="ARBA00022679"/>
    </source>
</evidence>
<feature type="domain" description="Histidine kinase/HSP90-like ATPase" evidence="10">
    <location>
        <begin position="169"/>
        <end position="257"/>
    </location>
</feature>
<accession>A0A850C9F8</accession>
<protein>
    <recommendedName>
        <fullName evidence="2">histidine kinase</fullName>
        <ecNumber evidence="2">2.7.13.3</ecNumber>
    </recommendedName>
</protein>
<sequence>LVVLVPVADAFVPALLAHAVAVVVGRAGRVRWEVQEAMRRSEIEREREAAAERVRQARAAERTRMARELHDAVGHAVTVMVAHAGAARFALAGDREEITAVLGSIERVGREAMRDLDGILGLLADEEDAADQGLEESLRALLASLPAEVTAELRVPGAALEGLGPEAAAAVRRVVQESLTNVIRHARPAHAVVEVERGADWVQVSVRDNGSGPVPQSSRQGRGLAGMRERVAALGGEWESGPLDSGGWRNRARLPLTEEAA</sequence>
<evidence type="ECO:0000256" key="9">
    <source>
        <dbReference type="SAM" id="MobiDB-lite"/>
    </source>
</evidence>
<dbReference type="Pfam" id="PF07730">
    <property type="entry name" value="HisKA_3"/>
    <property type="match status" value="1"/>
</dbReference>
<evidence type="ECO:0000256" key="3">
    <source>
        <dbReference type="ARBA" id="ARBA00022553"/>
    </source>
</evidence>
<evidence type="ECO:0000313" key="13">
    <source>
        <dbReference type="Proteomes" id="UP000574690"/>
    </source>
</evidence>
<dbReference type="GO" id="GO:0000155">
    <property type="term" value="F:phosphorelay sensor kinase activity"/>
    <property type="evidence" value="ECO:0007669"/>
    <property type="project" value="InterPro"/>
</dbReference>
<dbReference type="Pfam" id="PF02518">
    <property type="entry name" value="HATPase_c"/>
    <property type="match status" value="1"/>
</dbReference>
<evidence type="ECO:0000256" key="8">
    <source>
        <dbReference type="ARBA" id="ARBA00023012"/>
    </source>
</evidence>
<dbReference type="GO" id="GO:0016020">
    <property type="term" value="C:membrane"/>
    <property type="evidence" value="ECO:0007669"/>
    <property type="project" value="InterPro"/>
</dbReference>
<feature type="region of interest" description="Disordered" evidence="9">
    <location>
        <begin position="206"/>
        <end position="261"/>
    </location>
</feature>
<dbReference type="PANTHER" id="PTHR24421">
    <property type="entry name" value="NITRATE/NITRITE SENSOR PROTEIN NARX-RELATED"/>
    <property type="match status" value="1"/>
</dbReference>
<evidence type="ECO:0000256" key="6">
    <source>
        <dbReference type="ARBA" id="ARBA00022777"/>
    </source>
</evidence>
<dbReference type="CDD" id="cd16917">
    <property type="entry name" value="HATPase_UhpB-NarQ-NarX-like"/>
    <property type="match status" value="1"/>
</dbReference>
<keyword evidence="8" id="KW-0902">Two-component regulatory system</keyword>
<keyword evidence="4" id="KW-0808">Transferase</keyword>
<evidence type="ECO:0000256" key="1">
    <source>
        <dbReference type="ARBA" id="ARBA00000085"/>
    </source>
</evidence>
<dbReference type="InterPro" id="IPR003594">
    <property type="entry name" value="HATPase_dom"/>
</dbReference>
<comment type="caution">
    <text evidence="12">The sequence shown here is derived from an EMBL/GenBank/DDBJ whole genome shotgun (WGS) entry which is preliminary data.</text>
</comment>
<dbReference type="InterPro" id="IPR036890">
    <property type="entry name" value="HATPase_C_sf"/>
</dbReference>
<keyword evidence="7" id="KW-0067">ATP-binding</keyword>
<evidence type="ECO:0000259" key="10">
    <source>
        <dbReference type="Pfam" id="PF02518"/>
    </source>
</evidence>
<keyword evidence="5" id="KW-0547">Nucleotide-binding</keyword>
<dbReference type="InterPro" id="IPR011712">
    <property type="entry name" value="Sig_transdc_His_kin_sub3_dim/P"/>
</dbReference>
<dbReference type="Gene3D" id="1.20.5.1930">
    <property type="match status" value="1"/>
</dbReference>
<name>A0A850C9F8_9ACTN</name>
<dbReference type="GO" id="GO:0046983">
    <property type="term" value="F:protein dimerization activity"/>
    <property type="evidence" value="ECO:0007669"/>
    <property type="project" value="InterPro"/>
</dbReference>
<dbReference type="Proteomes" id="UP000574690">
    <property type="component" value="Unassembled WGS sequence"/>
</dbReference>
<dbReference type="EC" id="2.7.13.3" evidence="2"/>
<gene>
    <name evidence="12" type="ORF">HOQ43_02975</name>
</gene>
<keyword evidence="3" id="KW-0597">Phosphoprotein</keyword>
<dbReference type="Gene3D" id="3.30.565.10">
    <property type="entry name" value="Histidine kinase-like ATPase, C-terminal domain"/>
    <property type="match status" value="1"/>
</dbReference>
<comment type="catalytic activity">
    <reaction evidence="1">
        <text>ATP + protein L-histidine = ADP + protein N-phospho-L-histidine.</text>
        <dbReference type="EC" id="2.7.13.3"/>
    </reaction>
</comment>